<name>A0A8H7S267_9FUNG</name>
<dbReference type="Proteomes" id="UP000646827">
    <property type="component" value="Unassembled WGS sequence"/>
</dbReference>
<gene>
    <name evidence="1" type="ORF">INT45_000218</name>
</gene>
<evidence type="ECO:0000313" key="1">
    <source>
        <dbReference type="EMBL" id="KAG2221305.1"/>
    </source>
</evidence>
<protein>
    <submittedName>
        <fullName evidence="1">Uncharacterized protein</fullName>
    </submittedName>
</protein>
<evidence type="ECO:0000313" key="2">
    <source>
        <dbReference type="Proteomes" id="UP000646827"/>
    </source>
</evidence>
<comment type="caution">
    <text evidence="1">The sequence shown here is derived from an EMBL/GenBank/DDBJ whole genome shotgun (WGS) entry which is preliminary data.</text>
</comment>
<dbReference type="AlphaFoldDB" id="A0A8H7S267"/>
<keyword evidence="2" id="KW-1185">Reference proteome</keyword>
<reference evidence="1 2" key="1">
    <citation type="submission" date="2020-12" db="EMBL/GenBank/DDBJ databases">
        <title>Metabolic potential, ecology and presence of endohyphal bacteria is reflected in genomic diversity of Mucoromycotina.</title>
        <authorList>
            <person name="Muszewska A."/>
            <person name="Okrasinska A."/>
            <person name="Steczkiewicz K."/>
            <person name="Drgas O."/>
            <person name="Orlowska M."/>
            <person name="Perlinska-Lenart U."/>
            <person name="Aleksandrzak-Piekarczyk T."/>
            <person name="Szatraj K."/>
            <person name="Zielenkiewicz U."/>
            <person name="Pilsyk S."/>
            <person name="Malc E."/>
            <person name="Mieczkowski P."/>
            <person name="Kruszewska J.S."/>
            <person name="Biernat P."/>
            <person name="Pawlowska J."/>
        </authorList>
    </citation>
    <scope>NUCLEOTIDE SEQUENCE [LARGE SCALE GENOMIC DNA]</scope>
    <source>
        <strain evidence="1 2">CBS 142.35</strain>
    </source>
</reference>
<organism evidence="1 2">
    <name type="scientific">Circinella minor</name>
    <dbReference type="NCBI Taxonomy" id="1195481"/>
    <lineage>
        <taxon>Eukaryota</taxon>
        <taxon>Fungi</taxon>
        <taxon>Fungi incertae sedis</taxon>
        <taxon>Mucoromycota</taxon>
        <taxon>Mucoromycotina</taxon>
        <taxon>Mucoromycetes</taxon>
        <taxon>Mucorales</taxon>
        <taxon>Lichtheimiaceae</taxon>
        <taxon>Circinella</taxon>
    </lineage>
</organism>
<proteinExistence type="predicted"/>
<sequence length="16" mass="1983">MACFFPCIISYTRKRF</sequence>
<dbReference type="EMBL" id="JAEPRB010000113">
    <property type="protein sequence ID" value="KAG2221305.1"/>
    <property type="molecule type" value="Genomic_DNA"/>
</dbReference>
<accession>A0A8H7S267</accession>